<dbReference type="GO" id="GO:0050513">
    <property type="term" value="F:glycoprotein 2-beta-D-xylosyltransferase activity"/>
    <property type="evidence" value="ECO:0007669"/>
    <property type="project" value="UniProtKB-EC"/>
</dbReference>
<dbReference type="EC" id="2.4.2.38" evidence="1"/>
<name>A0A2P6QMH9_ROSCH</name>
<evidence type="ECO:0000313" key="2">
    <source>
        <dbReference type="Proteomes" id="UP000238479"/>
    </source>
</evidence>
<dbReference type="STRING" id="74649.A0A2P6QMH9"/>
<dbReference type="Gramene" id="PRQ35380">
    <property type="protein sequence ID" value="PRQ35380"/>
    <property type="gene ID" value="RchiOBHm_Chr5g0079391"/>
</dbReference>
<gene>
    <name evidence="1" type="ORF">RchiOBHm_Chr5g0079391</name>
</gene>
<accession>A0A2P6QMH9</accession>
<dbReference type="PANTHER" id="PTHR48437">
    <property type="entry name" value="INITIATOR BINDING DOMAIN-CONTAINING PROTEIN"/>
    <property type="match status" value="1"/>
</dbReference>
<dbReference type="PANTHER" id="PTHR48437:SF1">
    <property type="entry name" value="INITIATOR BINDING DOMAIN-CONTAINING PROTEIN"/>
    <property type="match status" value="1"/>
</dbReference>
<dbReference type="InterPro" id="IPR007657">
    <property type="entry name" value="Glycosyltransferase_61"/>
</dbReference>
<dbReference type="AlphaFoldDB" id="A0A2P6QMH9"/>
<evidence type="ECO:0000313" key="1">
    <source>
        <dbReference type="EMBL" id="PRQ35380.1"/>
    </source>
</evidence>
<sequence>MKCMNKKQIAIGRLKYATQIPDPQTPNAEFHSSEAYFGNGFTRRVNLLKPTKDSGSWFRCAFHETLRSSVCEGRRIRMVPKRVKMPIGGEVLEDVIGRGEEEEELPDFRNGAFEFRNGAFGSLLRV</sequence>
<comment type="caution">
    <text evidence="1">The sequence shown here is derived from an EMBL/GenBank/DDBJ whole genome shotgun (WGS) entry which is preliminary data.</text>
</comment>
<reference evidence="1 2" key="1">
    <citation type="journal article" date="2018" name="Nat. Genet.">
        <title>The Rosa genome provides new insights in the design of modern roses.</title>
        <authorList>
            <person name="Bendahmane M."/>
        </authorList>
    </citation>
    <scope>NUCLEOTIDE SEQUENCE [LARGE SCALE GENOMIC DNA]</scope>
    <source>
        <strain evidence="2">cv. Old Blush</strain>
    </source>
</reference>
<proteinExistence type="predicted"/>
<protein>
    <submittedName>
        <fullName evidence="1">Putative glycoprotein 2-beta-D-xylosyltransferase</fullName>
        <ecNumber evidence="1">2.4.2.38</ecNumber>
    </submittedName>
</protein>
<keyword evidence="1" id="KW-0328">Glycosyltransferase</keyword>
<organism evidence="1 2">
    <name type="scientific">Rosa chinensis</name>
    <name type="common">China rose</name>
    <dbReference type="NCBI Taxonomy" id="74649"/>
    <lineage>
        <taxon>Eukaryota</taxon>
        <taxon>Viridiplantae</taxon>
        <taxon>Streptophyta</taxon>
        <taxon>Embryophyta</taxon>
        <taxon>Tracheophyta</taxon>
        <taxon>Spermatophyta</taxon>
        <taxon>Magnoliopsida</taxon>
        <taxon>eudicotyledons</taxon>
        <taxon>Gunneridae</taxon>
        <taxon>Pentapetalae</taxon>
        <taxon>rosids</taxon>
        <taxon>fabids</taxon>
        <taxon>Rosales</taxon>
        <taxon>Rosaceae</taxon>
        <taxon>Rosoideae</taxon>
        <taxon>Rosoideae incertae sedis</taxon>
        <taxon>Rosa</taxon>
    </lineage>
</organism>
<dbReference type="EMBL" id="PDCK01000043">
    <property type="protein sequence ID" value="PRQ35380.1"/>
    <property type="molecule type" value="Genomic_DNA"/>
</dbReference>
<dbReference type="Proteomes" id="UP000238479">
    <property type="component" value="Chromosome 5"/>
</dbReference>
<keyword evidence="2" id="KW-1185">Reference proteome</keyword>
<keyword evidence="1" id="KW-0808">Transferase</keyword>